<keyword evidence="1" id="KW-1133">Transmembrane helix</keyword>
<keyword evidence="1" id="KW-0472">Membrane</keyword>
<protein>
    <submittedName>
        <fullName evidence="2">Uncharacterized protein</fullName>
    </submittedName>
</protein>
<evidence type="ECO:0000256" key="1">
    <source>
        <dbReference type="SAM" id="Phobius"/>
    </source>
</evidence>
<accession>A0A8S9LB95</accession>
<proteinExistence type="predicted"/>
<feature type="transmembrane region" description="Helical" evidence="1">
    <location>
        <begin position="16"/>
        <end position="38"/>
    </location>
</feature>
<sequence>MVLLSHSDPFYCVDSFLNFLVFLFFSSVVLALVLPLLVSPGFPEGLGLGLVGSQTSSISPIASLMSTLWRLAAASLGSGQLRFSSRVPSWSIKFRGVLFFLKLWRFFVPLFVLVLGIMRQGPLAVEAPVLSEWLPLWIFLPIGTLSPKGLPCLSTVSLKEESLPVAWFWTRWWGGEVGAWRLSRVGLAPFIWRVAVDPITGPRWRGGRRGLRPGVEEVATALWLFEVETLKTYYFG</sequence>
<evidence type="ECO:0000313" key="2">
    <source>
        <dbReference type="EMBL" id="KAF2603351.1"/>
    </source>
</evidence>
<feature type="transmembrane region" description="Helical" evidence="1">
    <location>
        <begin position="97"/>
        <end position="118"/>
    </location>
</feature>
<reference evidence="2" key="1">
    <citation type="submission" date="2019-12" db="EMBL/GenBank/DDBJ databases">
        <title>Genome sequencing and annotation of Brassica cretica.</title>
        <authorList>
            <person name="Studholme D.J."/>
            <person name="Sarris P.F."/>
        </authorList>
    </citation>
    <scope>NUCLEOTIDE SEQUENCE</scope>
    <source>
        <strain evidence="2">PFS-102/07</strain>
        <tissue evidence="2">Leaf</tissue>
    </source>
</reference>
<keyword evidence="1" id="KW-0812">Transmembrane</keyword>
<dbReference type="EMBL" id="QGKY02000094">
    <property type="protein sequence ID" value="KAF2603351.1"/>
    <property type="molecule type" value="Genomic_DNA"/>
</dbReference>
<dbReference type="AlphaFoldDB" id="A0A8S9LB95"/>
<gene>
    <name evidence="2" type="ORF">F2Q70_00028000</name>
</gene>
<organism evidence="2">
    <name type="scientific">Brassica cretica</name>
    <name type="common">Mustard</name>
    <dbReference type="NCBI Taxonomy" id="69181"/>
    <lineage>
        <taxon>Eukaryota</taxon>
        <taxon>Viridiplantae</taxon>
        <taxon>Streptophyta</taxon>
        <taxon>Embryophyta</taxon>
        <taxon>Tracheophyta</taxon>
        <taxon>Spermatophyta</taxon>
        <taxon>Magnoliopsida</taxon>
        <taxon>eudicotyledons</taxon>
        <taxon>Gunneridae</taxon>
        <taxon>Pentapetalae</taxon>
        <taxon>rosids</taxon>
        <taxon>malvids</taxon>
        <taxon>Brassicales</taxon>
        <taxon>Brassicaceae</taxon>
        <taxon>Brassiceae</taxon>
        <taxon>Brassica</taxon>
    </lineage>
</organism>
<name>A0A8S9LB95_BRACR</name>
<comment type="caution">
    <text evidence="2">The sequence shown here is derived from an EMBL/GenBank/DDBJ whole genome shotgun (WGS) entry which is preliminary data.</text>
</comment>